<keyword evidence="3" id="KW-0408">Iron</keyword>
<accession>A0AAW5HTZ8</accession>
<dbReference type="InterPro" id="IPR050377">
    <property type="entry name" value="Radical_SAM_PqqE_MftC-like"/>
</dbReference>
<dbReference type="AlphaFoldDB" id="A0AAW5HTZ8"/>
<evidence type="ECO:0000259" key="5">
    <source>
        <dbReference type="PROSITE" id="PS51918"/>
    </source>
</evidence>
<keyword evidence="4" id="KW-0411">Iron-sulfur</keyword>
<evidence type="ECO:0000256" key="4">
    <source>
        <dbReference type="ARBA" id="ARBA00023014"/>
    </source>
</evidence>
<evidence type="ECO:0000256" key="1">
    <source>
        <dbReference type="ARBA" id="ARBA00022691"/>
    </source>
</evidence>
<dbReference type="InterPro" id="IPR058240">
    <property type="entry name" value="rSAM_sf"/>
</dbReference>
<evidence type="ECO:0000313" key="7">
    <source>
        <dbReference type="Proteomes" id="UP001205920"/>
    </source>
</evidence>
<dbReference type="Pfam" id="PF04055">
    <property type="entry name" value="Radical_SAM"/>
    <property type="match status" value="1"/>
</dbReference>
<dbReference type="InterPro" id="IPR012840">
    <property type="entry name" value="NrdG2"/>
</dbReference>
<evidence type="ECO:0000313" key="6">
    <source>
        <dbReference type="EMBL" id="MCO6393928.1"/>
    </source>
</evidence>
<proteinExistence type="predicted"/>
<dbReference type="NCBIfam" id="TIGR02495">
    <property type="entry name" value="NrdG2"/>
    <property type="match status" value="1"/>
</dbReference>
<dbReference type="InterPro" id="IPR007197">
    <property type="entry name" value="rSAM"/>
</dbReference>
<dbReference type="PROSITE" id="PS51918">
    <property type="entry name" value="RADICAL_SAM"/>
    <property type="match status" value="1"/>
</dbReference>
<dbReference type="EMBL" id="JAEUWV010000002">
    <property type="protein sequence ID" value="MCO6393928.1"/>
    <property type="molecule type" value="Genomic_DNA"/>
</dbReference>
<dbReference type="SFLD" id="SFLDS00029">
    <property type="entry name" value="Radical_SAM"/>
    <property type="match status" value="1"/>
</dbReference>
<reference evidence="6 7" key="1">
    <citation type="submission" date="2021-01" db="EMBL/GenBank/DDBJ databases">
        <title>Identification and Characterization of Corynebacterium sp.</title>
        <authorList>
            <person name="Luo Q."/>
            <person name="Qu P."/>
            <person name="Chen Q."/>
        </authorList>
    </citation>
    <scope>NUCLEOTIDE SEQUENCE [LARGE SCALE GENOMIC DNA]</scope>
    <source>
        <strain evidence="6 7">MC-18</strain>
    </source>
</reference>
<dbReference type="GO" id="GO:0051536">
    <property type="term" value="F:iron-sulfur cluster binding"/>
    <property type="evidence" value="ECO:0007669"/>
    <property type="project" value="UniProtKB-KW"/>
</dbReference>
<organism evidence="6 7">
    <name type="scientific">Corynebacterium lipophilum</name>
    <dbReference type="NCBI Taxonomy" id="2804918"/>
    <lineage>
        <taxon>Bacteria</taxon>
        <taxon>Bacillati</taxon>
        <taxon>Actinomycetota</taxon>
        <taxon>Actinomycetes</taxon>
        <taxon>Mycobacteriales</taxon>
        <taxon>Corynebacteriaceae</taxon>
        <taxon>Corynebacterium</taxon>
    </lineage>
</organism>
<dbReference type="SFLD" id="SFLDG01094">
    <property type="entry name" value="Uncharacterised_Radical_SAM_Su"/>
    <property type="match status" value="1"/>
</dbReference>
<gene>
    <name evidence="6" type="ORF">JMN37_02835</name>
</gene>
<keyword evidence="7" id="KW-1185">Reference proteome</keyword>
<dbReference type="Proteomes" id="UP001205920">
    <property type="component" value="Unassembled WGS sequence"/>
</dbReference>
<dbReference type="Gene3D" id="3.20.20.70">
    <property type="entry name" value="Aldolase class I"/>
    <property type="match status" value="1"/>
</dbReference>
<sequence>MSVTTSQKPSPNLPVAGIIPFSATDWPGRLTVTAFTQGCPLRCSYCHNPNLQEFTPAPHDFSEVLDLLRARHGLIDALVISGGEPLACAGLGEAIAAAHEIGFPVGLHTSGYVPARLGSILAESTTRPDWIGFDVKALPEHLPSVAGVTSVVAARMWESLDIVCTAAREHGMGLQLRTTLWPGSVIEQNIDQLQDAAAQRGHALVLQWARGVDADGVYSA</sequence>
<evidence type="ECO:0000256" key="3">
    <source>
        <dbReference type="ARBA" id="ARBA00023004"/>
    </source>
</evidence>
<dbReference type="GO" id="GO:0046872">
    <property type="term" value="F:metal ion binding"/>
    <property type="evidence" value="ECO:0007669"/>
    <property type="project" value="UniProtKB-KW"/>
</dbReference>
<evidence type="ECO:0000256" key="2">
    <source>
        <dbReference type="ARBA" id="ARBA00022723"/>
    </source>
</evidence>
<dbReference type="RefSeq" id="WP_070363588.1">
    <property type="nucleotide sequence ID" value="NZ_JAEUWV010000002.1"/>
</dbReference>
<dbReference type="GO" id="GO:0003824">
    <property type="term" value="F:catalytic activity"/>
    <property type="evidence" value="ECO:0007669"/>
    <property type="project" value="InterPro"/>
</dbReference>
<keyword evidence="1" id="KW-0949">S-adenosyl-L-methionine</keyword>
<dbReference type="InterPro" id="IPR013785">
    <property type="entry name" value="Aldolase_TIM"/>
</dbReference>
<name>A0AAW5HTZ8_9CORY</name>
<comment type="caution">
    <text evidence="6">The sequence shown here is derived from an EMBL/GenBank/DDBJ whole genome shotgun (WGS) entry which is preliminary data.</text>
</comment>
<dbReference type="SUPFAM" id="SSF102114">
    <property type="entry name" value="Radical SAM enzymes"/>
    <property type="match status" value="1"/>
</dbReference>
<dbReference type="PANTHER" id="PTHR11228:SF27">
    <property type="entry name" value="GLYCYL-RADICAL ENZYME ACTIVATING ENZYME MJ1227-RELATED"/>
    <property type="match status" value="1"/>
</dbReference>
<dbReference type="CDD" id="cd01335">
    <property type="entry name" value="Radical_SAM"/>
    <property type="match status" value="1"/>
</dbReference>
<feature type="domain" description="Radical SAM core" evidence="5">
    <location>
        <begin position="26"/>
        <end position="220"/>
    </location>
</feature>
<keyword evidence="2" id="KW-0479">Metal-binding</keyword>
<protein>
    <submittedName>
        <fullName evidence="6">Anaerobic ribonucleoside-triphosphate reductase activating protein</fullName>
    </submittedName>
</protein>
<dbReference type="PANTHER" id="PTHR11228">
    <property type="entry name" value="RADICAL SAM DOMAIN PROTEIN"/>
    <property type="match status" value="1"/>
</dbReference>